<dbReference type="Gene3D" id="3.40.33.10">
    <property type="entry name" value="CAP"/>
    <property type="match status" value="1"/>
</dbReference>
<organism evidence="4 5">
    <name type="scientific">Candidatus Olsenella pullistercoris</name>
    <dbReference type="NCBI Taxonomy" id="2838712"/>
    <lineage>
        <taxon>Bacteria</taxon>
        <taxon>Bacillati</taxon>
        <taxon>Actinomycetota</taxon>
        <taxon>Coriobacteriia</taxon>
        <taxon>Coriobacteriales</taxon>
        <taxon>Atopobiaceae</taxon>
        <taxon>Olsenella</taxon>
    </lineage>
</organism>
<accession>A0A9D2EY15</accession>
<dbReference type="AlphaFoldDB" id="A0A9D2EY15"/>
<dbReference type="InterPro" id="IPR043708">
    <property type="entry name" value="DUF5648"/>
</dbReference>
<dbReference type="SUPFAM" id="SSF55797">
    <property type="entry name" value="PR-1-like"/>
    <property type="match status" value="1"/>
</dbReference>
<dbReference type="SUPFAM" id="SSF49373">
    <property type="entry name" value="Invasin/intimin cell-adhesion fragments"/>
    <property type="match status" value="1"/>
</dbReference>
<feature type="domain" description="DUF5648" evidence="3">
    <location>
        <begin position="327"/>
        <end position="455"/>
    </location>
</feature>
<evidence type="ECO:0000259" key="2">
    <source>
        <dbReference type="Pfam" id="PF00188"/>
    </source>
</evidence>
<dbReference type="InterPro" id="IPR008964">
    <property type="entry name" value="Invasin/intimin_cell_adhesion"/>
</dbReference>
<evidence type="ECO:0000259" key="3">
    <source>
        <dbReference type="Pfam" id="PF18885"/>
    </source>
</evidence>
<sequence>MSQLSMRVAALLSGVALAICLAPTAAGAQPVGDAQDLVIEAPAQEISLGNPAGQGAPEESVKAASGQYATFSLPVTGTVRYDYAWQVLSLVNQQREASGLAALTMDQGLLDTAVLRSAETVVLFSHDRPNGQDCFSAFPSGSTASGENIAMGQTSPSQVMTSWMNSQGHRQNILNGSYTTIGISCLEVNGSLYWVQCFGNRLSGAASRPGNQTVTQQVQVAPEAFGLEVSVVATSSDGKNTVSLPSKVAAGSTQHFALVVEDSSGDLYEVGDATRWSSSSQGVATIDASGTATFRASGKTTITATTSAGLTASVDLGVTVLKKGEGPVYRLYNVNSGLHHYTTSSYERDHLVSLGWRDEGASFWVSIDSGTRIYRNYNPNDGNHNWTQSAYEHNYLTSIGWDDEGTAWYIPAGASSPVYRLYNPNSGEHVYTMSKFEYDRVVAAGWQGEDIAWMSL</sequence>
<protein>
    <submittedName>
        <fullName evidence="4">Ig-like domain-containing protein</fullName>
    </submittedName>
</protein>
<gene>
    <name evidence="4" type="ORF">IAA19_00600</name>
</gene>
<dbReference type="Gene3D" id="2.60.40.1080">
    <property type="match status" value="1"/>
</dbReference>
<reference evidence="4" key="1">
    <citation type="journal article" date="2021" name="PeerJ">
        <title>Extensive microbial diversity within the chicken gut microbiome revealed by metagenomics and culture.</title>
        <authorList>
            <person name="Gilroy R."/>
            <person name="Ravi A."/>
            <person name="Getino M."/>
            <person name="Pursley I."/>
            <person name="Horton D.L."/>
            <person name="Alikhan N.F."/>
            <person name="Baker D."/>
            <person name="Gharbi K."/>
            <person name="Hall N."/>
            <person name="Watson M."/>
            <person name="Adriaenssens E.M."/>
            <person name="Foster-Nyarko E."/>
            <person name="Jarju S."/>
            <person name="Secka A."/>
            <person name="Antonio M."/>
            <person name="Oren A."/>
            <person name="Chaudhuri R.R."/>
            <person name="La Ragione R."/>
            <person name="Hildebrand F."/>
            <person name="Pallen M.J."/>
        </authorList>
    </citation>
    <scope>NUCLEOTIDE SEQUENCE</scope>
    <source>
        <strain evidence="4">ChiHjej12B11-14209</strain>
    </source>
</reference>
<dbReference type="InterPro" id="IPR014044">
    <property type="entry name" value="CAP_dom"/>
</dbReference>
<evidence type="ECO:0000313" key="4">
    <source>
        <dbReference type="EMBL" id="HIZ45512.1"/>
    </source>
</evidence>
<comment type="caution">
    <text evidence="4">The sequence shown here is derived from an EMBL/GenBank/DDBJ whole genome shotgun (WGS) entry which is preliminary data.</text>
</comment>
<evidence type="ECO:0000256" key="1">
    <source>
        <dbReference type="SAM" id="SignalP"/>
    </source>
</evidence>
<dbReference type="CDD" id="cd05379">
    <property type="entry name" value="CAP_bacterial"/>
    <property type="match status" value="1"/>
</dbReference>
<feature type="signal peptide" evidence="1">
    <location>
        <begin position="1"/>
        <end position="28"/>
    </location>
</feature>
<proteinExistence type="predicted"/>
<dbReference type="PANTHER" id="PTHR31157">
    <property type="entry name" value="SCP DOMAIN-CONTAINING PROTEIN"/>
    <property type="match status" value="1"/>
</dbReference>
<feature type="domain" description="SCP" evidence="2">
    <location>
        <begin position="88"/>
        <end position="198"/>
    </location>
</feature>
<feature type="chain" id="PRO_5038492655" evidence="1">
    <location>
        <begin position="29"/>
        <end position="456"/>
    </location>
</feature>
<keyword evidence="1" id="KW-0732">Signal</keyword>
<dbReference type="Pfam" id="PF00188">
    <property type="entry name" value="CAP"/>
    <property type="match status" value="1"/>
</dbReference>
<dbReference type="PANTHER" id="PTHR31157:SF1">
    <property type="entry name" value="SCP DOMAIN-CONTAINING PROTEIN"/>
    <property type="match status" value="1"/>
</dbReference>
<reference evidence="4" key="2">
    <citation type="submission" date="2021-04" db="EMBL/GenBank/DDBJ databases">
        <authorList>
            <person name="Gilroy R."/>
        </authorList>
    </citation>
    <scope>NUCLEOTIDE SEQUENCE</scope>
    <source>
        <strain evidence="4">ChiHjej12B11-14209</strain>
    </source>
</reference>
<evidence type="ECO:0000313" key="5">
    <source>
        <dbReference type="Proteomes" id="UP000824062"/>
    </source>
</evidence>
<dbReference type="EMBL" id="DXBM01000010">
    <property type="protein sequence ID" value="HIZ45512.1"/>
    <property type="molecule type" value="Genomic_DNA"/>
</dbReference>
<dbReference type="Proteomes" id="UP000824062">
    <property type="component" value="Unassembled WGS sequence"/>
</dbReference>
<name>A0A9D2EY15_9ACTN</name>
<dbReference type="InterPro" id="IPR035940">
    <property type="entry name" value="CAP_sf"/>
</dbReference>
<dbReference type="Pfam" id="PF18885">
    <property type="entry name" value="DUF5648"/>
    <property type="match status" value="1"/>
</dbReference>